<reference evidence="1" key="1">
    <citation type="submission" date="2021-03" db="EMBL/GenBank/DDBJ databases">
        <title>Draft genome sequence of rust myrtle Austropuccinia psidii MF-1, a brazilian biotype.</title>
        <authorList>
            <person name="Quecine M.C."/>
            <person name="Pachon D.M.R."/>
            <person name="Bonatelli M.L."/>
            <person name="Correr F.H."/>
            <person name="Franceschini L.M."/>
            <person name="Leite T.F."/>
            <person name="Margarido G.R.A."/>
            <person name="Almeida C.A."/>
            <person name="Ferrarezi J.A."/>
            <person name="Labate C.A."/>
        </authorList>
    </citation>
    <scope>NUCLEOTIDE SEQUENCE</scope>
    <source>
        <strain evidence="1">MF-1</strain>
    </source>
</reference>
<dbReference type="Proteomes" id="UP000765509">
    <property type="component" value="Unassembled WGS sequence"/>
</dbReference>
<protein>
    <submittedName>
        <fullName evidence="1">Uncharacterized protein</fullName>
    </submittedName>
</protein>
<gene>
    <name evidence="1" type="ORF">O181_009517</name>
</gene>
<proteinExistence type="predicted"/>
<dbReference type="OrthoDB" id="3264316at2759"/>
<evidence type="ECO:0000313" key="2">
    <source>
        <dbReference type="Proteomes" id="UP000765509"/>
    </source>
</evidence>
<name>A0A9Q3BRX5_9BASI</name>
<keyword evidence="2" id="KW-1185">Reference proteome</keyword>
<sequence>MWVCTSIDTWMTKDQNQSYMAMVIQWINNTYFCLNRKLISFENIEGNHSENVLAEFFWDTMEEMGPLYCVSCNLVQQDAPTKHLVIPIYNSLIQKLHHYARNSPPEWSQACHAAIEKLHKYKYHEMNNNNTLMATFLDLTYHKGIFKLIGVAQLQDQEVMDALSQEYLISTADAPAVSDHLQSSTPTGPSNESL</sequence>
<dbReference type="AlphaFoldDB" id="A0A9Q3BRX5"/>
<evidence type="ECO:0000313" key="1">
    <source>
        <dbReference type="EMBL" id="MBW0469802.1"/>
    </source>
</evidence>
<dbReference type="EMBL" id="AVOT02002274">
    <property type="protein sequence ID" value="MBW0469802.1"/>
    <property type="molecule type" value="Genomic_DNA"/>
</dbReference>
<dbReference type="SUPFAM" id="SSF53098">
    <property type="entry name" value="Ribonuclease H-like"/>
    <property type="match status" value="1"/>
</dbReference>
<comment type="caution">
    <text evidence="1">The sequence shown here is derived from an EMBL/GenBank/DDBJ whole genome shotgun (WGS) entry which is preliminary data.</text>
</comment>
<dbReference type="InterPro" id="IPR012337">
    <property type="entry name" value="RNaseH-like_sf"/>
</dbReference>
<accession>A0A9Q3BRX5</accession>
<organism evidence="1 2">
    <name type="scientific">Austropuccinia psidii MF-1</name>
    <dbReference type="NCBI Taxonomy" id="1389203"/>
    <lineage>
        <taxon>Eukaryota</taxon>
        <taxon>Fungi</taxon>
        <taxon>Dikarya</taxon>
        <taxon>Basidiomycota</taxon>
        <taxon>Pucciniomycotina</taxon>
        <taxon>Pucciniomycetes</taxon>
        <taxon>Pucciniales</taxon>
        <taxon>Sphaerophragmiaceae</taxon>
        <taxon>Austropuccinia</taxon>
    </lineage>
</organism>